<feature type="compositionally biased region" description="Low complexity" evidence="1">
    <location>
        <begin position="28"/>
        <end position="40"/>
    </location>
</feature>
<sequence length="203" mass="21553">MIFDLLVIFPPKTTDLLRVRRPIHHQPPKCSSPASPSSSPSRPPPSPPPGVLARRPLDKRALTFRKYNTFQISSGVGGSALAETNAAFPVDMSNPGAVSKSDLAILVAARQTAENAETAFNSAVAAASGAAAQALDVGKTKNKVLKLRTFEMLVQVQQARGSKDKDAQLADIQKKLAANVKLDQANKGKKSQSVSFTADVQPK</sequence>
<keyword evidence="3" id="KW-1185">Reference proteome</keyword>
<dbReference type="PANTHER" id="PTHR38849:SF1">
    <property type="entry name" value="SMALL SECRETED PROTEIN"/>
    <property type="match status" value="1"/>
</dbReference>
<comment type="caution">
    <text evidence="2">The sequence shown here is derived from an EMBL/GenBank/DDBJ whole genome shotgun (WGS) entry which is preliminary data.</text>
</comment>
<evidence type="ECO:0000256" key="1">
    <source>
        <dbReference type="SAM" id="MobiDB-lite"/>
    </source>
</evidence>
<feature type="compositionally biased region" description="Pro residues" evidence="1">
    <location>
        <begin position="41"/>
        <end position="50"/>
    </location>
</feature>
<feature type="region of interest" description="Disordered" evidence="1">
    <location>
        <begin position="20"/>
        <end position="54"/>
    </location>
</feature>
<proteinExistence type="predicted"/>
<accession>A0ABR1X9X8</accession>
<dbReference type="RefSeq" id="XP_066674219.1">
    <property type="nucleotide sequence ID" value="XM_066804446.1"/>
</dbReference>
<protein>
    <submittedName>
        <fullName evidence="2">Uncharacterized protein</fullName>
    </submittedName>
</protein>
<reference evidence="2 3" key="1">
    <citation type="submission" date="2023-01" db="EMBL/GenBank/DDBJ databases">
        <title>Analysis of 21 Apiospora genomes using comparative genomics revels a genus with tremendous synthesis potential of carbohydrate active enzymes and secondary metabolites.</title>
        <authorList>
            <person name="Sorensen T."/>
        </authorList>
    </citation>
    <scope>NUCLEOTIDE SEQUENCE [LARGE SCALE GENOMIC DNA]</scope>
    <source>
        <strain evidence="2 3">CBS 114990</strain>
    </source>
</reference>
<dbReference type="EMBL" id="JAQQWN010000002">
    <property type="protein sequence ID" value="KAK8093446.1"/>
    <property type="molecule type" value="Genomic_DNA"/>
</dbReference>
<feature type="region of interest" description="Disordered" evidence="1">
    <location>
        <begin position="183"/>
        <end position="203"/>
    </location>
</feature>
<organism evidence="2 3">
    <name type="scientific">Apiospora hydei</name>
    <dbReference type="NCBI Taxonomy" id="1337664"/>
    <lineage>
        <taxon>Eukaryota</taxon>
        <taxon>Fungi</taxon>
        <taxon>Dikarya</taxon>
        <taxon>Ascomycota</taxon>
        <taxon>Pezizomycotina</taxon>
        <taxon>Sordariomycetes</taxon>
        <taxon>Xylariomycetidae</taxon>
        <taxon>Amphisphaeriales</taxon>
        <taxon>Apiosporaceae</taxon>
        <taxon>Apiospora</taxon>
    </lineage>
</organism>
<gene>
    <name evidence="2" type="ORF">PG997_000131</name>
</gene>
<dbReference type="Proteomes" id="UP001433268">
    <property type="component" value="Unassembled WGS sequence"/>
</dbReference>
<evidence type="ECO:0000313" key="3">
    <source>
        <dbReference type="Proteomes" id="UP001433268"/>
    </source>
</evidence>
<dbReference type="GeneID" id="92037506"/>
<evidence type="ECO:0000313" key="2">
    <source>
        <dbReference type="EMBL" id="KAK8093446.1"/>
    </source>
</evidence>
<name>A0ABR1X9X8_9PEZI</name>
<dbReference type="PANTHER" id="PTHR38849">
    <property type="entry name" value="SMALL SECRETED PROTEIN"/>
    <property type="match status" value="1"/>
</dbReference>
<feature type="compositionally biased region" description="Polar residues" evidence="1">
    <location>
        <begin position="191"/>
        <end position="203"/>
    </location>
</feature>